<feature type="coiled-coil region" evidence="7">
    <location>
        <begin position="294"/>
        <end position="387"/>
    </location>
</feature>
<dbReference type="PANTHER" id="PTHR30008">
    <property type="entry name" value="EXODEOXYRIBONUCLEASE 7 LARGE SUBUNIT"/>
    <property type="match status" value="1"/>
</dbReference>
<dbReference type="NCBIfam" id="TIGR00237">
    <property type="entry name" value="xseA"/>
    <property type="match status" value="1"/>
</dbReference>
<dbReference type="Proteomes" id="UP001595555">
    <property type="component" value="Unassembled WGS sequence"/>
</dbReference>
<comment type="subunit">
    <text evidence="5">Heterooligomer composed of large and small subunits.</text>
</comment>
<dbReference type="Pfam" id="PF02601">
    <property type="entry name" value="Exonuc_VII_L"/>
    <property type="match status" value="1"/>
</dbReference>
<dbReference type="GO" id="GO:0008855">
    <property type="term" value="F:exodeoxyribonuclease VII activity"/>
    <property type="evidence" value="ECO:0007669"/>
    <property type="project" value="UniProtKB-EC"/>
</dbReference>
<dbReference type="CDD" id="cd04489">
    <property type="entry name" value="ExoVII_LU_OBF"/>
    <property type="match status" value="1"/>
</dbReference>
<keyword evidence="7" id="KW-0175">Coiled coil</keyword>
<keyword evidence="1 5" id="KW-0963">Cytoplasm</keyword>
<dbReference type="PANTHER" id="PTHR30008:SF0">
    <property type="entry name" value="EXODEOXYRIBONUCLEASE 7 LARGE SUBUNIT"/>
    <property type="match status" value="1"/>
</dbReference>
<comment type="caution">
    <text evidence="10">The sequence shown here is derived from an EMBL/GenBank/DDBJ whole genome shotgun (WGS) entry which is preliminary data.</text>
</comment>
<keyword evidence="2 5" id="KW-0540">Nuclease</keyword>
<evidence type="ECO:0000256" key="5">
    <source>
        <dbReference type="HAMAP-Rule" id="MF_00378"/>
    </source>
</evidence>
<comment type="catalytic activity">
    <reaction evidence="5 6">
        <text>Exonucleolytic cleavage in either 5'- to 3'- or 3'- to 5'-direction to yield nucleoside 5'-phosphates.</text>
        <dbReference type="EC" id="3.1.11.6"/>
    </reaction>
</comment>
<evidence type="ECO:0000256" key="4">
    <source>
        <dbReference type="ARBA" id="ARBA00022839"/>
    </source>
</evidence>
<dbReference type="InterPro" id="IPR003753">
    <property type="entry name" value="Exonuc_VII_L"/>
</dbReference>
<proteinExistence type="inferred from homology"/>
<evidence type="ECO:0000256" key="7">
    <source>
        <dbReference type="SAM" id="Coils"/>
    </source>
</evidence>
<keyword evidence="4 5" id="KW-0269">Exonuclease</keyword>
<dbReference type="InterPro" id="IPR020579">
    <property type="entry name" value="Exonuc_VII_lsu_C"/>
</dbReference>
<reference evidence="11" key="1">
    <citation type="journal article" date="2019" name="Int. J. Syst. Evol. Microbiol.">
        <title>The Global Catalogue of Microorganisms (GCM) 10K type strain sequencing project: providing services to taxonomists for standard genome sequencing and annotation.</title>
        <authorList>
            <consortium name="The Broad Institute Genomics Platform"/>
            <consortium name="The Broad Institute Genome Sequencing Center for Infectious Disease"/>
            <person name="Wu L."/>
            <person name="Ma J."/>
        </authorList>
    </citation>
    <scope>NUCLEOTIDE SEQUENCE [LARGE SCALE GENOMIC DNA]</scope>
    <source>
        <strain evidence="11">KCTC 52237</strain>
    </source>
</reference>
<dbReference type="HAMAP" id="MF_00378">
    <property type="entry name" value="Exonuc_7_L"/>
    <property type="match status" value="1"/>
</dbReference>
<feature type="domain" description="OB-fold nucleic acid binding" evidence="9">
    <location>
        <begin position="22"/>
        <end position="115"/>
    </location>
</feature>
<evidence type="ECO:0000259" key="8">
    <source>
        <dbReference type="Pfam" id="PF02601"/>
    </source>
</evidence>
<evidence type="ECO:0000256" key="1">
    <source>
        <dbReference type="ARBA" id="ARBA00022490"/>
    </source>
</evidence>
<name>A0ABV7FJR0_9GAMM</name>
<accession>A0ABV7FJR0</accession>
<dbReference type="RefSeq" id="WP_378120267.1">
    <property type="nucleotide sequence ID" value="NZ_JBHRTF010000006.1"/>
</dbReference>
<sequence>MTTTHFTADPASSPANNGREIFSVSQLNRHARQLLETHLPLLWVEGELSNVSTPSSGHWYFTLKDDQAQVRCCMFRNRNMLVRFKPQQGQHVLLRARVSLYEGRGDYQLIAEHMEEAGSGALQRAFDELKHRLSQEGLFNEAHKKALPPLPQHIGVITSPTGAAIRDVLSVLERRFPSIPVTVIPVAVQGKESAPQIVKAIELANRCGLFDVLLLTRGGGSMEDLWSFNDENVARAIFNSQLPIVCGVGHEVDFTIADFVADLRAPTPSAAAELLVPDGDEWLDKFIGFEVLLEEAMQRRLQQWQRHLHHLQQRLRHPRERLEQQAQRLDNLELRLKNHIKQLLRDHKNNVQQLRIRQQAHHPQLRLEQLKERIAANSANLHKAQIRILQRKQQNLIETLRLLNTLNPLSTLERGYALVTDSQTRKVITSSEQVIPGSEISARLAQGELICRVEQVRSKSDS</sequence>
<dbReference type="Pfam" id="PF13742">
    <property type="entry name" value="tRNA_anti_2"/>
    <property type="match status" value="1"/>
</dbReference>
<dbReference type="EC" id="3.1.11.6" evidence="5"/>
<dbReference type="InterPro" id="IPR025824">
    <property type="entry name" value="OB-fold_nuc-bd_dom"/>
</dbReference>
<evidence type="ECO:0000256" key="2">
    <source>
        <dbReference type="ARBA" id="ARBA00022722"/>
    </source>
</evidence>
<evidence type="ECO:0000259" key="9">
    <source>
        <dbReference type="Pfam" id="PF13742"/>
    </source>
</evidence>
<protein>
    <recommendedName>
        <fullName evidence="5">Exodeoxyribonuclease 7 large subunit</fullName>
        <ecNumber evidence="5">3.1.11.6</ecNumber>
    </recommendedName>
    <alternativeName>
        <fullName evidence="5">Exodeoxyribonuclease VII large subunit</fullName>
        <shortName evidence="5">Exonuclease VII large subunit</shortName>
    </alternativeName>
</protein>
<keyword evidence="11" id="KW-1185">Reference proteome</keyword>
<evidence type="ECO:0000313" key="10">
    <source>
        <dbReference type="EMBL" id="MFC3116702.1"/>
    </source>
</evidence>
<evidence type="ECO:0000256" key="6">
    <source>
        <dbReference type="RuleBase" id="RU004355"/>
    </source>
</evidence>
<keyword evidence="3 5" id="KW-0378">Hydrolase</keyword>
<organism evidence="10 11">
    <name type="scientific">Cellvibrio fontiphilus</name>
    <dbReference type="NCBI Taxonomy" id="1815559"/>
    <lineage>
        <taxon>Bacteria</taxon>
        <taxon>Pseudomonadati</taxon>
        <taxon>Pseudomonadota</taxon>
        <taxon>Gammaproteobacteria</taxon>
        <taxon>Cellvibrionales</taxon>
        <taxon>Cellvibrionaceae</taxon>
        <taxon>Cellvibrio</taxon>
    </lineage>
</organism>
<evidence type="ECO:0000256" key="3">
    <source>
        <dbReference type="ARBA" id="ARBA00022801"/>
    </source>
</evidence>
<comment type="subcellular location">
    <subcellularLocation>
        <location evidence="5 6">Cytoplasm</location>
    </subcellularLocation>
</comment>
<feature type="domain" description="Exonuclease VII large subunit C-terminal" evidence="8">
    <location>
        <begin position="138"/>
        <end position="451"/>
    </location>
</feature>
<comment type="function">
    <text evidence="5">Bidirectionally degrades single-stranded DNA into large acid-insoluble oligonucleotides, which are then degraded further into small acid-soluble oligonucleotides.</text>
</comment>
<evidence type="ECO:0000313" key="11">
    <source>
        <dbReference type="Proteomes" id="UP001595555"/>
    </source>
</evidence>
<comment type="similarity">
    <text evidence="5 6">Belongs to the XseA family.</text>
</comment>
<gene>
    <name evidence="5 10" type="primary">xseA</name>
    <name evidence="10" type="ORF">ACFODX_14115</name>
</gene>
<dbReference type="EMBL" id="JBHRTF010000006">
    <property type="protein sequence ID" value="MFC3116702.1"/>
    <property type="molecule type" value="Genomic_DNA"/>
</dbReference>